<keyword evidence="2" id="KW-1185">Reference proteome</keyword>
<reference evidence="1" key="1">
    <citation type="submission" date="2022-11" db="EMBL/GenBank/DDBJ databases">
        <title>Lacinutrix neustonica HL-RS19T sp. nov., isolated from the surface microlayer sample of brackish Lake Shihwa.</title>
        <authorList>
            <person name="Choi J.Y."/>
            <person name="Hwang C.Y."/>
        </authorList>
    </citation>
    <scope>NUCLEOTIDE SEQUENCE</scope>
    <source>
        <strain evidence="1">HL-RS19</strain>
    </source>
</reference>
<evidence type="ECO:0000313" key="2">
    <source>
        <dbReference type="Proteomes" id="UP001164705"/>
    </source>
</evidence>
<gene>
    <name evidence="1" type="ORF">N7U66_12610</name>
</gene>
<dbReference type="EMBL" id="CP113088">
    <property type="protein sequence ID" value="WAC01017.1"/>
    <property type="molecule type" value="Genomic_DNA"/>
</dbReference>
<dbReference type="KEGG" id="lnu:N7U66_12610"/>
<protein>
    <submittedName>
        <fullName evidence="1">Uncharacterized protein</fullName>
    </submittedName>
</protein>
<proteinExistence type="predicted"/>
<dbReference type="Proteomes" id="UP001164705">
    <property type="component" value="Chromosome"/>
</dbReference>
<sequence length="42" mass="4749">MRTQNKNLEFTQKTLLELNDNNLLTINGGGSTNLFIESCISY</sequence>
<name>A0A9E8MUR5_9FLAO</name>
<dbReference type="RefSeq" id="WP_267675565.1">
    <property type="nucleotide sequence ID" value="NZ_CP113088.1"/>
</dbReference>
<evidence type="ECO:0000313" key="1">
    <source>
        <dbReference type="EMBL" id="WAC01017.1"/>
    </source>
</evidence>
<accession>A0A9E8MUR5</accession>
<dbReference type="AlphaFoldDB" id="A0A9E8MUR5"/>
<organism evidence="1 2">
    <name type="scientific">Lacinutrix neustonica</name>
    <dbReference type="NCBI Taxonomy" id="2980107"/>
    <lineage>
        <taxon>Bacteria</taxon>
        <taxon>Pseudomonadati</taxon>
        <taxon>Bacteroidota</taxon>
        <taxon>Flavobacteriia</taxon>
        <taxon>Flavobacteriales</taxon>
        <taxon>Flavobacteriaceae</taxon>
        <taxon>Lacinutrix</taxon>
    </lineage>
</organism>